<organism evidence="2 3">
    <name type="scientific">Caenorhabditis angaria</name>
    <dbReference type="NCBI Taxonomy" id="860376"/>
    <lineage>
        <taxon>Eukaryota</taxon>
        <taxon>Metazoa</taxon>
        <taxon>Ecdysozoa</taxon>
        <taxon>Nematoda</taxon>
        <taxon>Chromadorea</taxon>
        <taxon>Rhabditida</taxon>
        <taxon>Rhabditina</taxon>
        <taxon>Rhabditomorpha</taxon>
        <taxon>Rhabditoidea</taxon>
        <taxon>Rhabditidae</taxon>
        <taxon>Peloderinae</taxon>
        <taxon>Caenorhabditis</taxon>
    </lineage>
</organism>
<keyword evidence="1" id="KW-0732">Signal</keyword>
<name>A0A9P1N2F1_9PELO</name>
<accession>A0A9P1N2F1</accession>
<gene>
    <name evidence="2" type="ORF">CAMP_LOCUS11175</name>
</gene>
<dbReference type="OrthoDB" id="5856915at2759"/>
<feature type="chain" id="PRO_5040152696" evidence="1">
    <location>
        <begin position="20"/>
        <end position="446"/>
    </location>
</feature>
<reference evidence="2" key="1">
    <citation type="submission" date="2022-11" db="EMBL/GenBank/DDBJ databases">
        <authorList>
            <person name="Kikuchi T."/>
        </authorList>
    </citation>
    <scope>NUCLEOTIDE SEQUENCE</scope>
    <source>
        <strain evidence="2">PS1010</strain>
    </source>
</reference>
<protein>
    <submittedName>
        <fullName evidence="2">Uncharacterized protein</fullName>
    </submittedName>
</protein>
<dbReference type="EMBL" id="CANHGI010000004">
    <property type="protein sequence ID" value="CAI5448538.1"/>
    <property type="molecule type" value="Genomic_DNA"/>
</dbReference>
<feature type="signal peptide" evidence="1">
    <location>
        <begin position="1"/>
        <end position="19"/>
    </location>
</feature>
<evidence type="ECO:0000256" key="1">
    <source>
        <dbReference type="SAM" id="SignalP"/>
    </source>
</evidence>
<sequence length="446" mass="52705">MWKFAGILFIPFFIRGISGLTPESKLRWLPPLYHDWRKIDIPLDVKMYWENRWAKAFFAKGCSHSDNFKIIPVYYWPGDRVDLTCRMCHLANIMNGRMKRWGYSSEIEEFLRNPIQLVRVNENWKTLENSKRKFDQNIYTPDISSVVDAPIRKILKDEILYWQNEGKLTIFNSDVSNQGIYFCYDPESKKNTHYFYLLMAMLPPIKIASSKPTFINDNCGYDSGNDDDIIGPSHNWKYHFMPMASLYPPQSCLSKKENDCEKYYDYLNKTNYPKNFDEDCGLENCRAQLIGPHNEIIDMFIEMRWDEYTSCEGEQATKRREAHCYLKRGTDSLNYVTLSKKFDWLENLDILLSRSPFNDEGVRLFSSVVTSAIFKTQKITACYSAENKDGYIRFDEVWRQVFLRSMGVKEKGNMNQLKNPFEACIRYGREEEEHIQGTYSFQVEYC</sequence>
<proteinExistence type="predicted"/>
<comment type="caution">
    <text evidence="2">The sequence shown here is derived from an EMBL/GenBank/DDBJ whole genome shotgun (WGS) entry which is preliminary data.</text>
</comment>
<evidence type="ECO:0000313" key="3">
    <source>
        <dbReference type="Proteomes" id="UP001152747"/>
    </source>
</evidence>
<dbReference type="AlphaFoldDB" id="A0A9P1N2F1"/>
<evidence type="ECO:0000313" key="2">
    <source>
        <dbReference type="EMBL" id="CAI5448538.1"/>
    </source>
</evidence>
<dbReference type="Proteomes" id="UP001152747">
    <property type="component" value="Unassembled WGS sequence"/>
</dbReference>
<keyword evidence="3" id="KW-1185">Reference proteome</keyword>